<dbReference type="Proteomes" id="UP001629156">
    <property type="component" value="Unassembled WGS sequence"/>
</dbReference>
<reference evidence="1 2" key="1">
    <citation type="submission" date="2024-06" db="EMBL/GenBank/DDBJ databases">
        <authorList>
            <person name="Kaempfer P."/>
            <person name="Viver T."/>
        </authorList>
    </citation>
    <scope>NUCLEOTIDE SEQUENCE [LARGE SCALE GENOMIC DNA]</scope>
    <source>
        <strain evidence="1 2">ST-119</strain>
    </source>
</reference>
<gene>
    <name evidence="1" type="ORF">ABS766_11935</name>
</gene>
<dbReference type="RefSeq" id="WP_408085398.1">
    <property type="nucleotide sequence ID" value="NZ_JBELPZ010000012.1"/>
</dbReference>
<name>A0ABW8Z117_9FLAO</name>
<proteinExistence type="predicted"/>
<dbReference type="EMBL" id="JBELPZ010000012">
    <property type="protein sequence ID" value="MFL9845130.1"/>
    <property type="molecule type" value="Genomic_DNA"/>
</dbReference>
<protein>
    <submittedName>
        <fullName evidence="1">Uncharacterized protein</fullName>
    </submittedName>
</protein>
<comment type="caution">
    <text evidence="1">The sequence shown here is derived from an EMBL/GenBank/DDBJ whole genome shotgun (WGS) entry which is preliminary data.</text>
</comment>
<evidence type="ECO:0000313" key="2">
    <source>
        <dbReference type="Proteomes" id="UP001629156"/>
    </source>
</evidence>
<organism evidence="1 2">
    <name type="scientific">Flavobacterium rhizosphaerae</name>
    <dbReference type="NCBI Taxonomy" id="3163298"/>
    <lineage>
        <taxon>Bacteria</taxon>
        <taxon>Pseudomonadati</taxon>
        <taxon>Bacteroidota</taxon>
        <taxon>Flavobacteriia</taxon>
        <taxon>Flavobacteriales</taxon>
        <taxon>Flavobacteriaceae</taxon>
        <taxon>Flavobacterium</taxon>
    </lineage>
</organism>
<keyword evidence="2" id="KW-1185">Reference proteome</keyword>
<sequence length="196" mass="22381">MTQVQEFKKQFIWRDDARINAVKEDYERVIDKYNSFFLIVEKALNITLSDVQKISISQSRDKAIIDILKPDFPFPKADDAFNLQAMGLNINSLLSEARTLHLLFSKHELKNGNLVLTDDFINEITENATIYTANEKQNKALELAKNFEALFDEAEELGVVSSYNKSGINNIIKILDFPLGSSKITLSRYGITDIRE</sequence>
<evidence type="ECO:0000313" key="1">
    <source>
        <dbReference type="EMBL" id="MFL9845130.1"/>
    </source>
</evidence>
<accession>A0ABW8Z117</accession>